<sequence length="242" mass="27354">MAQYDNIGGKYEQFKNTAALPVPEQHTFLKMVGALQGKRVLDLACGGGHYSRLLKQQGASEVLGVDISPEMVAVAQKREQEQPRGIRYQVSDATHLPELGAFDLVTAIYLLNYARTREELTSMCQSAHRNLVAGGRFIAFTIEPGFELAKSNWAKYGFEVVSERFEDGRHVAQARFLTDPPAALEYFRWSAATYEEAMKQAGFQRLEWRHFEIPPEALTKFGADFWKDYQDNPLLVALSGWK</sequence>
<dbReference type="Gene3D" id="3.40.50.150">
    <property type="entry name" value="Vaccinia Virus protein VP39"/>
    <property type="match status" value="1"/>
</dbReference>
<proteinExistence type="predicted"/>
<reference evidence="6" key="1">
    <citation type="submission" date="2016-10" db="EMBL/GenBank/DDBJ databases">
        <authorList>
            <person name="Varghese N."/>
            <person name="Submissions S."/>
        </authorList>
    </citation>
    <scope>NUCLEOTIDE SEQUENCE [LARGE SCALE GENOMIC DNA]</scope>
    <source>
        <strain evidence="6">DSM 17044</strain>
    </source>
</reference>
<keyword evidence="1 5" id="KW-0489">Methyltransferase</keyword>
<organism evidence="5 6">
    <name type="scientific">Stigmatella aurantiaca</name>
    <dbReference type="NCBI Taxonomy" id="41"/>
    <lineage>
        <taxon>Bacteria</taxon>
        <taxon>Pseudomonadati</taxon>
        <taxon>Myxococcota</taxon>
        <taxon>Myxococcia</taxon>
        <taxon>Myxococcales</taxon>
        <taxon>Cystobacterineae</taxon>
        <taxon>Archangiaceae</taxon>
        <taxon>Stigmatella</taxon>
    </lineage>
</organism>
<dbReference type="GO" id="GO:0008168">
    <property type="term" value="F:methyltransferase activity"/>
    <property type="evidence" value="ECO:0007669"/>
    <property type="project" value="UniProtKB-KW"/>
</dbReference>
<dbReference type="CDD" id="cd02440">
    <property type="entry name" value="AdoMet_MTases"/>
    <property type="match status" value="1"/>
</dbReference>
<dbReference type="AlphaFoldDB" id="A0A1H7TV97"/>
<keyword evidence="5" id="KW-0830">Ubiquinone</keyword>
<dbReference type="GO" id="GO:0032259">
    <property type="term" value="P:methylation"/>
    <property type="evidence" value="ECO:0007669"/>
    <property type="project" value="UniProtKB-KW"/>
</dbReference>
<dbReference type="Pfam" id="PF13649">
    <property type="entry name" value="Methyltransf_25"/>
    <property type="match status" value="1"/>
</dbReference>
<accession>A0A1H7TV97</accession>
<protein>
    <submittedName>
        <fullName evidence="5">Ubiquinone/menaquinone biosynthesis C-methylase UbiE</fullName>
    </submittedName>
</protein>
<dbReference type="SUPFAM" id="SSF53335">
    <property type="entry name" value="S-adenosyl-L-methionine-dependent methyltransferases"/>
    <property type="match status" value="1"/>
</dbReference>
<evidence type="ECO:0000256" key="1">
    <source>
        <dbReference type="ARBA" id="ARBA00022603"/>
    </source>
</evidence>
<feature type="domain" description="Methyltransferase" evidence="4">
    <location>
        <begin position="40"/>
        <end position="135"/>
    </location>
</feature>
<dbReference type="InterPro" id="IPR041698">
    <property type="entry name" value="Methyltransf_25"/>
</dbReference>
<dbReference type="EMBL" id="FOAP01000009">
    <property type="protein sequence ID" value="SEL87847.1"/>
    <property type="molecule type" value="Genomic_DNA"/>
</dbReference>
<dbReference type="OrthoDB" id="5522265at2"/>
<evidence type="ECO:0000313" key="5">
    <source>
        <dbReference type="EMBL" id="SEL87847.1"/>
    </source>
</evidence>
<dbReference type="PANTHER" id="PTHR43464">
    <property type="entry name" value="METHYLTRANSFERASE"/>
    <property type="match status" value="1"/>
</dbReference>
<dbReference type="RefSeq" id="WP_075007837.1">
    <property type="nucleotide sequence ID" value="NZ_FOAP01000009.1"/>
</dbReference>
<name>A0A1H7TV97_STIAU</name>
<dbReference type="PANTHER" id="PTHR43464:SF19">
    <property type="entry name" value="UBIQUINONE BIOSYNTHESIS O-METHYLTRANSFERASE, MITOCHONDRIAL"/>
    <property type="match status" value="1"/>
</dbReference>
<keyword evidence="2" id="KW-0808">Transferase</keyword>
<keyword evidence="3" id="KW-0949">S-adenosyl-L-methionine</keyword>
<evidence type="ECO:0000256" key="3">
    <source>
        <dbReference type="ARBA" id="ARBA00022691"/>
    </source>
</evidence>
<evidence type="ECO:0000256" key="2">
    <source>
        <dbReference type="ARBA" id="ARBA00022679"/>
    </source>
</evidence>
<dbReference type="InterPro" id="IPR029063">
    <property type="entry name" value="SAM-dependent_MTases_sf"/>
</dbReference>
<dbReference type="Proteomes" id="UP000182719">
    <property type="component" value="Unassembled WGS sequence"/>
</dbReference>
<evidence type="ECO:0000313" key="6">
    <source>
        <dbReference type="Proteomes" id="UP000182719"/>
    </source>
</evidence>
<keyword evidence="6" id="KW-1185">Reference proteome</keyword>
<gene>
    <name evidence="5" type="ORF">SAMN05444354_109153</name>
</gene>
<evidence type="ECO:0000259" key="4">
    <source>
        <dbReference type="Pfam" id="PF13649"/>
    </source>
</evidence>